<keyword evidence="2" id="KW-1185">Reference proteome</keyword>
<evidence type="ECO:0000313" key="1">
    <source>
        <dbReference type="EMBL" id="GBL62259.1"/>
    </source>
</evidence>
<proteinExistence type="predicted"/>
<dbReference type="Proteomes" id="UP000499080">
    <property type="component" value="Unassembled WGS sequence"/>
</dbReference>
<name>A0A4Y1ZQL2_ARAVE</name>
<accession>A0A4Y1ZQL2</accession>
<reference evidence="1 2" key="1">
    <citation type="journal article" date="2019" name="Sci. Rep.">
        <title>Orb-weaving spider Araneus ventricosus genome elucidates the spidroin gene catalogue.</title>
        <authorList>
            <person name="Kono N."/>
            <person name="Nakamura H."/>
            <person name="Ohtoshi R."/>
            <person name="Moran D.A.P."/>
            <person name="Shinohara A."/>
            <person name="Yoshida Y."/>
            <person name="Fujiwara M."/>
            <person name="Mori M."/>
            <person name="Tomita M."/>
            <person name="Arakawa K."/>
        </authorList>
    </citation>
    <scope>NUCLEOTIDE SEQUENCE [LARGE SCALE GENOMIC DNA]</scope>
</reference>
<protein>
    <submittedName>
        <fullName evidence="1">Uncharacterized protein</fullName>
    </submittedName>
</protein>
<organism evidence="1 2">
    <name type="scientific">Araneus ventricosus</name>
    <name type="common">Orbweaver spider</name>
    <name type="synonym">Epeira ventricosa</name>
    <dbReference type="NCBI Taxonomy" id="182803"/>
    <lineage>
        <taxon>Eukaryota</taxon>
        <taxon>Metazoa</taxon>
        <taxon>Ecdysozoa</taxon>
        <taxon>Arthropoda</taxon>
        <taxon>Chelicerata</taxon>
        <taxon>Arachnida</taxon>
        <taxon>Araneae</taxon>
        <taxon>Araneomorphae</taxon>
        <taxon>Entelegynae</taxon>
        <taxon>Araneoidea</taxon>
        <taxon>Araneidae</taxon>
        <taxon>Araneus</taxon>
    </lineage>
</organism>
<dbReference type="EMBL" id="BGPR01076717">
    <property type="protein sequence ID" value="GBL62259.1"/>
    <property type="molecule type" value="Genomic_DNA"/>
</dbReference>
<gene>
    <name evidence="1" type="ORF">AVEN_79431_1</name>
</gene>
<sequence>MESGIAAREIWISIPTKFQQHLAPILKWDPDTRDLTRMGPGDEGPLSEIWVPLIFRSNFSSDGIPTTTSHLADFHRFLSLYPSRVPKYPALIYEVNGRLYEESAPIHMDRFGPDGSNFQPIHLSPHYWLLRSPPPPPPALKNWSLAPLRFPHSPTVLHFVVFAFVREPRSPSPGSYFSFMTQRIK</sequence>
<evidence type="ECO:0000313" key="2">
    <source>
        <dbReference type="Proteomes" id="UP000499080"/>
    </source>
</evidence>
<comment type="caution">
    <text evidence="1">The sequence shown here is derived from an EMBL/GenBank/DDBJ whole genome shotgun (WGS) entry which is preliminary data.</text>
</comment>
<dbReference type="AlphaFoldDB" id="A0A4Y1ZQL2"/>